<evidence type="ECO:0000256" key="1">
    <source>
        <dbReference type="ARBA" id="ARBA00003343"/>
    </source>
</evidence>
<keyword evidence="7 14" id="KW-0479">Metal-binding</keyword>
<comment type="caution">
    <text evidence="19">The sequence shown here is derived from an EMBL/GenBank/DDBJ whole genome shotgun (WGS) entry which is preliminary data.</text>
</comment>
<dbReference type="GO" id="GO:0003950">
    <property type="term" value="F:NAD+ poly-ADP-ribosyltransferase activity"/>
    <property type="evidence" value="ECO:0007669"/>
    <property type="project" value="InterPro"/>
</dbReference>
<evidence type="ECO:0000256" key="10">
    <source>
        <dbReference type="ARBA" id="ARBA00022833"/>
    </source>
</evidence>
<feature type="domain" description="C3H1-type" evidence="16">
    <location>
        <begin position="339"/>
        <end position="361"/>
    </location>
</feature>
<keyword evidence="5" id="KW-0963">Cytoplasm</keyword>
<dbReference type="PROSITE" id="PS50918">
    <property type="entry name" value="WWE"/>
    <property type="match status" value="1"/>
</dbReference>
<dbReference type="Pfam" id="PF01885">
    <property type="entry name" value="PTS_2-RNA"/>
    <property type="match status" value="1"/>
</dbReference>
<name>A0A210QS44_MIZYE</name>
<evidence type="ECO:0000313" key="20">
    <source>
        <dbReference type="Proteomes" id="UP000242188"/>
    </source>
</evidence>
<comment type="catalytic activity">
    <reaction evidence="13">
        <text>2'-phospho-[ligated tRNA] + NAD(+) = mature tRNA + ADP-alpha-D-ribose 1'',2''-cyclic phosphate + nicotinamide</text>
        <dbReference type="Rhea" id="RHEA:23324"/>
        <dbReference type="Rhea" id="RHEA-COMP:11106"/>
        <dbReference type="Rhea" id="RHEA-COMP:11107"/>
        <dbReference type="ChEBI" id="CHEBI:17154"/>
        <dbReference type="ChEBI" id="CHEBI:57540"/>
        <dbReference type="ChEBI" id="CHEBI:76596"/>
        <dbReference type="ChEBI" id="CHEBI:82883"/>
        <dbReference type="ChEBI" id="CHEBI:85027"/>
        <dbReference type="EC" id="2.7.1.160"/>
    </reaction>
</comment>
<evidence type="ECO:0000256" key="15">
    <source>
        <dbReference type="SAM" id="MobiDB-lite"/>
    </source>
</evidence>
<gene>
    <name evidence="19" type="ORF">KP79_PYT21849</name>
</gene>
<evidence type="ECO:0000256" key="5">
    <source>
        <dbReference type="ARBA" id="ARBA00022490"/>
    </source>
</evidence>
<comment type="similarity">
    <text evidence="12">Belongs to the ARTD/PARP family.</text>
</comment>
<accession>A0A210QS44</accession>
<evidence type="ECO:0000259" key="18">
    <source>
        <dbReference type="PROSITE" id="PS51059"/>
    </source>
</evidence>
<protein>
    <recommendedName>
        <fullName evidence="4">2'-phosphotransferase</fullName>
        <ecNumber evidence="4">2.7.1.160</ecNumber>
    </recommendedName>
</protein>
<dbReference type="InterPro" id="IPR012317">
    <property type="entry name" value="Poly(ADP-ribose)pol_cat_dom"/>
</dbReference>
<feature type="compositionally biased region" description="Basic and acidic residues" evidence="15">
    <location>
        <begin position="12"/>
        <end position="28"/>
    </location>
</feature>
<evidence type="ECO:0000259" key="17">
    <source>
        <dbReference type="PROSITE" id="PS50918"/>
    </source>
</evidence>
<dbReference type="Pfam" id="PF02825">
    <property type="entry name" value="WWE"/>
    <property type="match status" value="2"/>
</dbReference>
<evidence type="ECO:0000256" key="9">
    <source>
        <dbReference type="ARBA" id="ARBA00022771"/>
    </source>
</evidence>
<dbReference type="GO" id="GO:0005737">
    <property type="term" value="C:cytoplasm"/>
    <property type="evidence" value="ECO:0007669"/>
    <property type="project" value="UniProtKB-SubCell"/>
</dbReference>
<feature type="domain" description="C3H1-type" evidence="16">
    <location>
        <begin position="442"/>
        <end position="468"/>
    </location>
</feature>
<dbReference type="PANTHER" id="PTHR45740">
    <property type="entry name" value="POLY [ADP-RIBOSE] POLYMERASE"/>
    <property type="match status" value="1"/>
</dbReference>
<dbReference type="InterPro" id="IPR057602">
    <property type="entry name" value="Zfn-CCCH_PARP12"/>
</dbReference>
<dbReference type="InterPro" id="IPR002745">
    <property type="entry name" value="Ptrans_KptA/Tpt1"/>
</dbReference>
<evidence type="ECO:0000256" key="3">
    <source>
        <dbReference type="ARBA" id="ARBA00004496"/>
    </source>
</evidence>
<dbReference type="Pfam" id="PF25261">
    <property type="entry name" value="zf-CCCH_PARP12"/>
    <property type="match status" value="1"/>
</dbReference>
<dbReference type="GO" id="GO:0000215">
    <property type="term" value="F:tRNA 2'-phosphotransferase activity"/>
    <property type="evidence" value="ECO:0007669"/>
    <property type="project" value="UniProtKB-EC"/>
</dbReference>
<dbReference type="InterPro" id="IPR000571">
    <property type="entry name" value="Znf_CCCH"/>
</dbReference>
<keyword evidence="20" id="KW-1185">Reference proteome</keyword>
<dbReference type="InterPro" id="IPR004170">
    <property type="entry name" value="WWE_dom"/>
</dbReference>
<proteinExistence type="inferred from homology"/>
<feature type="region of interest" description="Disordered" evidence="15">
    <location>
        <begin position="1"/>
        <end position="29"/>
    </location>
</feature>
<feature type="compositionally biased region" description="Low complexity" evidence="15">
    <location>
        <begin position="402"/>
        <end position="427"/>
    </location>
</feature>
<evidence type="ECO:0000256" key="14">
    <source>
        <dbReference type="PROSITE-ProRule" id="PRU00723"/>
    </source>
</evidence>
<dbReference type="CDD" id="cd01439">
    <property type="entry name" value="TCCD_inducible_PARP_like"/>
    <property type="match status" value="1"/>
</dbReference>
<dbReference type="InterPro" id="IPR051712">
    <property type="entry name" value="ARTD-AVP"/>
</dbReference>
<evidence type="ECO:0000256" key="7">
    <source>
        <dbReference type="ARBA" id="ARBA00022723"/>
    </source>
</evidence>
<dbReference type="InterPro" id="IPR042080">
    <property type="entry name" value="RNA_2'-PTrans_N"/>
</dbReference>
<keyword evidence="8" id="KW-0677">Repeat</keyword>
<feature type="region of interest" description="Disordered" evidence="15">
    <location>
        <begin position="398"/>
        <end position="441"/>
    </location>
</feature>
<organism evidence="19 20">
    <name type="scientific">Mizuhopecten yessoensis</name>
    <name type="common">Japanese scallop</name>
    <name type="synonym">Patinopecten yessoensis</name>
    <dbReference type="NCBI Taxonomy" id="6573"/>
    <lineage>
        <taxon>Eukaryota</taxon>
        <taxon>Metazoa</taxon>
        <taxon>Spiralia</taxon>
        <taxon>Lophotrochozoa</taxon>
        <taxon>Mollusca</taxon>
        <taxon>Bivalvia</taxon>
        <taxon>Autobranchia</taxon>
        <taxon>Pteriomorphia</taxon>
        <taxon>Pectinida</taxon>
        <taxon>Pectinoidea</taxon>
        <taxon>Pectinidae</taxon>
        <taxon>Mizuhopecten</taxon>
    </lineage>
</organism>
<feature type="zinc finger region" description="C3H1-type" evidence="14">
    <location>
        <begin position="442"/>
        <end position="468"/>
    </location>
</feature>
<evidence type="ECO:0000256" key="6">
    <source>
        <dbReference type="ARBA" id="ARBA00022553"/>
    </source>
</evidence>
<feature type="domain" description="PARP catalytic" evidence="18">
    <location>
        <begin position="691"/>
        <end position="884"/>
    </location>
</feature>
<dbReference type="Gene3D" id="1.10.10.970">
    <property type="entry name" value="RNA 2'-phosphotransferase, Tpt1/KptA family, N-terminal domain"/>
    <property type="match status" value="1"/>
</dbReference>
<feature type="domain" description="WWE" evidence="17">
    <location>
        <begin position="544"/>
        <end position="630"/>
    </location>
</feature>
<evidence type="ECO:0000256" key="11">
    <source>
        <dbReference type="ARBA" id="ARBA00023242"/>
    </source>
</evidence>
<evidence type="ECO:0000256" key="2">
    <source>
        <dbReference type="ARBA" id="ARBA00004123"/>
    </source>
</evidence>
<dbReference type="SUPFAM" id="SSF56399">
    <property type="entry name" value="ADP-ribosylation"/>
    <property type="match status" value="2"/>
</dbReference>
<comment type="subcellular location">
    <subcellularLocation>
        <location evidence="3">Cytoplasm</location>
    </subcellularLocation>
    <subcellularLocation>
        <location evidence="2">Nucleus</location>
    </subcellularLocation>
</comment>
<evidence type="ECO:0000256" key="4">
    <source>
        <dbReference type="ARBA" id="ARBA00012007"/>
    </source>
</evidence>
<keyword evidence="6" id="KW-0597">Phosphoprotein</keyword>
<dbReference type="PROSITE" id="PS50103">
    <property type="entry name" value="ZF_C3H1"/>
    <property type="match status" value="2"/>
</dbReference>
<comment type="function">
    <text evidence="1">Catalyzes the last step of tRNA splicing, the transfer of the splice junction 2'-phosphate from ligated tRNA to NAD to produce ADP-ribose 1''-2'' cyclic phosphate.</text>
</comment>
<reference evidence="19 20" key="1">
    <citation type="journal article" date="2017" name="Nat. Ecol. Evol.">
        <title>Scallop genome provides insights into evolution of bilaterian karyotype and development.</title>
        <authorList>
            <person name="Wang S."/>
            <person name="Zhang J."/>
            <person name="Jiao W."/>
            <person name="Li J."/>
            <person name="Xun X."/>
            <person name="Sun Y."/>
            <person name="Guo X."/>
            <person name="Huan P."/>
            <person name="Dong B."/>
            <person name="Zhang L."/>
            <person name="Hu X."/>
            <person name="Sun X."/>
            <person name="Wang J."/>
            <person name="Zhao C."/>
            <person name="Wang Y."/>
            <person name="Wang D."/>
            <person name="Huang X."/>
            <person name="Wang R."/>
            <person name="Lv J."/>
            <person name="Li Y."/>
            <person name="Zhang Z."/>
            <person name="Liu B."/>
            <person name="Lu W."/>
            <person name="Hui Y."/>
            <person name="Liang J."/>
            <person name="Zhou Z."/>
            <person name="Hou R."/>
            <person name="Li X."/>
            <person name="Liu Y."/>
            <person name="Li H."/>
            <person name="Ning X."/>
            <person name="Lin Y."/>
            <person name="Zhao L."/>
            <person name="Xing Q."/>
            <person name="Dou J."/>
            <person name="Li Y."/>
            <person name="Mao J."/>
            <person name="Guo H."/>
            <person name="Dou H."/>
            <person name="Li T."/>
            <person name="Mu C."/>
            <person name="Jiang W."/>
            <person name="Fu Q."/>
            <person name="Fu X."/>
            <person name="Miao Y."/>
            <person name="Liu J."/>
            <person name="Yu Q."/>
            <person name="Li R."/>
            <person name="Liao H."/>
            <person name="Li X."/>
            <person name="Kong Y."/>
            <person name="Jiang Z."/>
            <person name="Chourrout D."/>
            <person name="Li R."/>
            <person name="Bao Z."/>
        </authorList>
    </citation>
    <scope>NUCLEOTIDE SEQUENCE [LARGE SCALE GENOMIC DNA]</scope>
    <source>
        <strain evidence="19 20">PY_sf001</strain>
    </source>
</reference>
<dbReference type="Pfam" id="PF00644">
    <property type="entry name" value="PARP"/>
    <property type="match status" value="1"/>
</dbReference>
<evidence type="ECO:0000313" key="19">
    <source>
        <dbReference type="EMBL" id="OWF51508.1"/>
    </source>
</evidence>
<dbReference type="PROSITE" id="PS51059">
    <property type="entry name" value="PARP_CATALYTIC"/>
    <property type="match status" value="1"/>
</dbReference>
<keyword evidence="9 14" id="KW-0863">Zinc-finger</keyword>
<dbReference type="Proteomes" id="UP000242188">
    <property type="component" value="Unassembled WGS sequence"/>
</dbReference>
<feature type="zinc finger region" description="C3H1-type" evidence="14">
    <location>
        <begin position="339"/>
        <end position="361"/>
    </location>
</feature>
<keyword evidence="10 14" id="KW-0862">Zinc</keyword>
<dbReference type="Gene3D" id="3.90.228.10">
    <property type="match status" value="1"/>
</dbReference>
<evidence type="ECO:0000256" key="8">
    <source>
        <dbReference type="ARBA" id="ARBA00022737"/>
    </source>
</evidence>
<evidence type="ECO:0000256" key="13">
    <source>
        <dbReference type="ARBA" id="ARBA00047949"/>
    </source>
</evidence>
<dbReference type="GO" id="GO:0008270">
    <property type="term" value="F:zinc ion binding"/>
    <property type="evidence" value="ECO:0007669"/>
    <property type="project" value="UniProtKB-KW"/>
</dbReference>
<evidence type="ECO:0000259" key="16">
    <source>
        <dbReference type="PROSITE" id="PS50103"/>
    </source>
</evidence>
<dbReference type="Gene3D" id="3.30.720.50">
    <property type="match status" value="2"/>
</dbReference>
<dbReference type="SUPFAM" id="SSF117839">
    <property type="entry name" value="WWE domain"/>
    <property type="match status" value="1"/>
</dbReference>
<dbReference type="OrthoDB" id="438889at2759"/>
<dbReference type="AlphaFoldDB" id="A0A210QS44"/>
<dbReference type="EC" id="2.7.1.160" evidence="4"/>
<evidence type="ECO:0000256" key="12">
    <source>
        <dbReference type="ARBA" id="ARBA00024347"/>
    </source>
</evidence>
<dbReference type="GO" id="GO:0005634">
    <property type="term" value="C:nucleus"/>
    <property type="evidence" value="ECO:0007669"/>
    <property type="project" value="UniProtKB-SubCell"/>
</dbReference>
<dbReference type="PANTHER" id="PTHR45740:SF2">
    <property type="entry name" value="POLY [ADP-RIBOSE] POLYMERASE"/>
    <property type="match status" value="1"/>
</dbReference>
<sequence>MKKRKPPQPQPKEQDYEGSGGERRRDGNPDVFLSKTLAFLLRHRAEKEGLTLMAEGFLYVDDILKLSSLQDFRYADIKRVVKDNDKQRFTLKKNPDTKKMMIRANKGHTLEFTGNPGVPDVPPNCAVMAHPYYQQMQPMPPQMAVPLNDIQSASLVQAAIKLLCHIGGPLYLRDLAVEIYNVTRDLPRVSEQQLHMLFLNFPNNFCIIRKEGTNLDVIQAVSKVGLCSEHCTRKTACMGFPVCDKLHICKFYLLANSCRFSKIQEGTCMFGHDLTTQHNRAVLQQHWLAHLTVQELRYLFQSTESRTESTLPHICKFYNVGAAGCRNITQGVPCPYLHICRHYVMSQCKFGQGCKRNHDINHTQVREILAKHGMNLKRAPKEILAELRESVLSSKDLQDNISQSSQSSSTIAQTQRQMSQMSLQSQDDSSDEEIDGPPQAHPNKEICIFHLRGRCGFGRGCHKSHKNLPYQWQYRESGKKWMDLPPNSNVDLEINYSDVEKNECYVKITTDMPPKVVQLNFDTLVAVDKDGMSYQIRRLSTASSGAEKFTSLATQWKWFWLDEGQAWREYGEQNVTGYKAIISSEDMEQRYLENSTGQLRFATLGHEYLMDFEKMVQQNLFYQTERIVRRRPVFVAPKDVAERKKRNPQGKGHQGATSSAVIMTGPLTQPLMSYVPMEWAFDRTQNTDLSNRVSSHFSRVPILGVSLPSVRDECRKIEDLFHMTMPQNSQILGIDRIENGELWMNFVCKKEKMKRKKKEPNEKQLFHGTNGQYVDAICQQGFDFRFSGKTSGTKYGRGSYFAKSAAYADHYSNEGEMFLARVLVGQYTKGQSSFVRPPPINPKDPFELYDSCVDSESNPGIFVMFTFDQVYPEYVIKYKKGGIQ</sequence>
<dbReference type="GO" id="GO:1990404">
    <property type="term" value="F:NAD+-protein mono-ADP-ribosyltransferase activity"/>
    <property type="evidence" value="ECO:0007669"/>
    <property type="project" value="TreeGrafter"/>
</dbReference>
<keyword evidence="11" id="KW-0539">Nucleus</keyword>
<dbReference type="Gene3D" id="1.20.120.1350">
    <property type="entry name" value="Pneumovirus matrix protein 2 (M2), zinc-binding domain"/>
    <property type="match status" value="1"/>
</dbReference>
<dbReference type="EMBL" id="NEDP02002225">
    <property type="protein sequence ID" value="OWF51508.1"/>
    <property type="molecule type" value="Genomic_DNA"/>
</dbReference>
<dbReference type="InterPro" id="IPR037197">
    <property type="entry name" value="WWE_dom_sf"/>
</dbReference>